<dbReference type="KEGG" id="acin:CBP34_12575"/>
<dbReference type="Gene3D" id="1.10.760.10">
    <property type="entry name" value="Cytochrome c-like domain"/>
    <property type="match status" value="2"/>
</dbReference>
<feature type="binding site" description="axial binding residue" evidence="9">
    <location>
        <position position="158"/>
    </location>
    <ligand>
        <name>heme c</name>
        <dbReference type="ChEBI" id="CHEBI:61717"/>
        <label>2</label>
    </ligand>
    <ligandPart>
        <name>Fe</name>
        <dbReference type="ChEBI" id="CHEBI:18248"/>
    </ligandPart>
</feature>
<protein>
    <submittedName>
        <fullName evidence="10">Cytochrome C</fullName>
    </submittedName>
</protein>
<dbReference type="Pfam" id="PF00034">
    <property type="entry name" value="Cytochrom_C"/>
    <property type="match status" value="2"/>
</dbReference>
<name>A0A240TUI1_9BURK</name>
<keyword evidence="11" id="KW-1185">Reference proteome</keyword>
<feature type="binding site" description="covalent" evidence="8">
    <location>
        <position position="65"/>
    </location>
    <ligand>
        <name>heme c</name>
        <dbReference type="ChEBI" id="CHEBI:61717"/>
        <label>1</label>
    </ligand>
</feature>
<evidence type="ECO:0000256" key="9">
    <source>
        <dbReference type="PIRSR" id="PIRSR000005-2"/>
    </source>
</evidence>
<dbReference type="SUPFAM" id="SSF46626">
    <property type="entry name" value="Cytochrome c"/>
    <property type="match status" value="2"/>
</dbReference>
<feature type="binding site" description="covalent" evidence="8">
    <location>
        <position position="154"/>
    </location>
    <ligand>
        <name>heme c</name>
        <dbReference type="ChEBI" id="CHEBI:61717"/>
        <label>2</label>
    </ligand>
</feature>
<reference evidence="10 11" key="1">
    <citation type="submission" date="2017-05" db="EMBL/GenBank/DDBJ databases">
        <title>Polyphasic characterization of four soil-derived phenanthrene-degrading Acidovorax strains and proposal of Acidovorax phenanthrenivorans sp. nov.</title>
        <authorList>
            <person name="Singleton D.R."/>
            <person name="Lee J."/>
            <person name="Dickey A.N."/>
            <person name="Stroud A."/>
            <person name="Scholl E.H."/>
            <person name="Wright F.A."/>
            <person name="Aitken M.D."/>
        </authorList>
    </citation>
    <scope>NUCLEOTIDE SEQUENCE [LARGE SCALE GENOMIC DNA]</scope>
    <source>
        <strain evidence="10">NA3</strain>
    </source>
</reference>
<keyword evidence="6" id="KW-0249">Electron transport</keyword>
<comment type="subcellular location">
    <subcellularLocation>
        <location evidence="1">Periplasm</location>
    </subcellularLocation>
</comment>
<keyword evidence="2" id="KW-0813">Transport</keyword>
<keyword evidence="5" id="KW-0574">Periplasm</keyword>
<sequence length="221" mass="23984">MIKRTALALTTALMAALVTLPTMAQPAKARATAKVDLDARFSEAQSSPKLAEDLYKVGRKVAAVCANCHGEGGTSTKPSIPNLAGQNPAYLLEQMRQFADGRRRNEFMEGMIRAMDSDEKIGMVLFYAAQQVAHQPTANPALAAKGQEYFEKTCFRCHGTSGRGNAQIARIAGQQPDYLRLTLHRYRDGTGVRANSIMTPNTKLMSDADIEAVVAYVSSMP</sequence>
<dbReference type="PIRSF" id="PIRSF000005">
    <property type="entry name" value="Cytochrome_c4"/>
    <property type="match status" value="1"/>
</dbReference>
<dbReference type="GO" id="GO:0042597">
    <property type="term" value="C:periplasmic space"/>
    <property type="evidence" value="ECO:0007669"/>
    <property type="project" value="UniProtKB-SubCell"/>
</dbReference>
<evidence type="ECO:0000313" key="11">
    <source>
        <dbReference type="Proteomes" id="UP000194432"/>
    </source>
</evidence>
<feature type="binding site" description="covalent" evidence="8">
    <location>
        <position position="68"/>
    </location>
    <ligand>
        <name>heme c</name>
        <dbReference type="ChEBI" id="CHEBI:61717"/>
        <label>1</label>
    </ligand>
</feature>
<dbReference type="GO" id="GO:0005506">
    <property type="term" value="F:iron ion binding"/>
    <property type="evidence" value="ECO:0007669"/>
    <property type="project" value="InterPro"/>
</dbReference>
<evidence type="ECO:0000313" key="10">
    <source>
        <dbReference type="EMBL" id="ART52325.1"/>
    </source>
</evidence>
<dbReference type="RefSeq" id="WP_236748416.1">
    <property type="nucleotide sequence ID" value="NZ_CP021359.1"/>
</dbReference>
<gene>
    <name evidence="10" type="ORF">CBP34_12575</name>
</gene>
<dbReference type="InterPro" id="IPR009056">
    <property type="entry name" value="Cyt_c-like_dom"/>
</dbReference>
<keyword evidence="7 9" id="KW-0408">Iron</keyword>
<dbReference type="GO" id="GO:0020037">
    <property type="term" value="F:heme binding"/>
    <property type="evidence" value="ECO:0007669"/>
    <property type="project" value="InterPro"/>
</dbReference>
<dbReference type="PANTHER" id="PTHR33751">
    <property type="entry name" value="CBB3-TYPE CYTOCHROME C OXIDASE SUBUNIT FIXP"/>
    <property type="match status" value="1"/>
</dbReference>
<proteinExistence type="predicted"/>
<dbReference type="PROSITE" id="PS51007">
    <property type="entry name" value="CYTC"/>
    <property type="match status" value="2"/>
</dbReference>
<evidence type="ECO:0000256" key="2">
    <source>
        <dbReference type="ARBA" id="ARBA00022448"/>
    </source>
</evidence>
<keyword evidence="4 9" id="KW-0479">Metal-binding</keyword>
<dbReference type="AlphaFoldDB" id="A0A240TUI1"/>
<dbReference type="InterPro" id="IPR024167">
    <property type="entry name" value="Cytochrome_c4-like"/>
</dbReference>
<evidence type="ECO:0000256" key="1">
    <source>
        <dbReference type="ARBA" id="ARBA00004418"/>
    </source>
</evidence>
<dbReference type="InterPro" id="IPR036909">
    <property type="entry name" value="Cyt_c-like_dom_sf"/>
</dbReference>
<dbReference type="InterPro" id="IPR050597">
    <property type="entry name" value="Cytochrome_c_Oxidase_Subunit"/>
</dbReference>
<evidence type="ECO:0000256" key="6">
    <source>
        <dbReference type="ARBA" id="ARBA00022982"/>
    </source>
</evidence>
<dbReference type="Proteomes" id="UP000194432">
    <property type="component" value="Chromosome 1"/>
</dbReference>
<feature type="binding site" description="axial binding residue" evidence="9">
    <location>
        <position position="69"/>
    </location>
    <ligand>
        <name>heme c</name>
        <dbReference type="ChEBI" id="CHEBI:61717"/>
        <label>1</label>
    </ligand>
    <ligandPart>
        <name>Fe</name>
        <dbReference type="ChEBI" id="CHEBI:18248"/>
    </ligandPart>
</feature>
<feature type="binding site" description="axial binding residue" evidence="9">
    <location>
        <position position="108"/>
    </location>
    <ligand>
        <name>heme c</name>
        <dbReference type="ChEBI" id="CHEBI:61717"/>
        <label>1</label>
    </ligand>
    <ligandPart>
        <name>Fe</name>
        <dbReference type="ChEBI" id="CHEBI:18248"/>
    </ligandPart>
</feature>
<dbReference type="EMBL" id="CP021361">
    <property type="protein sequence ID" value="ART52325.1"/>
    <property type="molecule type" value="Genomic_DNA"/>
</dbReference>
<evidence type="ECO:0000256" key="3">
    <source>
        <dbReference type="ARBA" id="ARBA00022617"/>
    </source>
</evidence>
<feature type="binding site" description="axial binding residue" evidence="9">
    <location>
        <position position="198"/>
    </location>
    <ligand>
        <name>heme c</name>
        <dbReference type="ChEBI" id="CHEBI:61717"/>
        <label>2</label>
    </ligand>
    <ligandPart>
        <name>Fe</name>
        <dbReference type="ChEBI" id="CHEBI:18248"/>
    </ligandPart>
</feature>
<evidence type="ECO:0000256" key="7">
    <source>
        <dbReference type="ARBA" id="ARBA00023004"/>
    </source>
</evidence>
<evidence type="ECO:0000256" key="5">
    <source>
        <dbReference type="ARBA" id="ARBA00022764"/>
    </source>
</evidence>
<comment type="PTM">
    <text evidence="8">Binds 2 heme c groups covalently per subunit.</text>
</comment>
<dbReference type="PANTHER" id="PTHR33751:SF9">
    <property type="entry name" value="CYTOCHROME C4"/>
    <property type="match status" value="1"/>
</dbReference>
<keyword evidence="3 8" id="KW-0349">Heme</keyword>
<organism evidence="10 11">
    <name type="scientific">Acidovorax carolinensis</name>
    <dbReference type="NCBI Taxonomy" id="553814"/>
    <lineage>
        <taxon>Bacteria</taxon>
        <taxon>Pseudomonadati</taxon>
        <taxon>Pseudomonadota</taxon>
        <taxon>Betaproteobacteria</taxon>
        <taxon>Burkholderiales</taxon>
        <taxon>Comamonadaceae</taxon>
        <taxon>Acidovorax</taxon>
    </lineage>
</organism>
<dbReference type="KEGG" id="acid:CBP33_12205"/>
<accession>A0A240TUI1</accession>
<evidence type="ECO:0000256" key="4">
    <source>
        <dbReference type="ARBA" id="ARBA00022723"/>
    </source>
</evidence>
<evidence type="ECO:0000256" key="8">
    <source>
        <dbReference type="PIRSR" id="PIRSR000005-1"/>
    </source>
</evidence>
<dbReference type="GO" id="GO:0009055">
    <property type="term" value="F:electron transfer activity"/>
    <property type="evidence" value="ECO:0007669"/>
    <property type="project" value="InterPro"/>
</dbReference>
<feature type="binding site" description="covalent" evidence="8">
    <location>
        <position position="157"/>
    </location>
    <ligand>
        <name>heme c</name>
        <dbReference type="ChEBI" id="CHEBI:61717"/>
        <label>2</label>
    </ligand>
</feature>
<accession>A0A240U3A2</accession>